<dbReference type="PANTHER" id="PTHR11177:SF360">
    <property type="entry name" value="CHITINASE 4-RELATED"/>
    <property type="match status" value="1"/>
</dbReference>
<dbReference type="FunFam" id="3.10.50.10:FF:000008">
    <property type="entry name" value="Chitinase 11"/>
    <property type="match status" value="1"/>
</dbReference>
<evidence type="ECO:0000256" key="4">
    <source>
        <dbReference type="ARBA" id="ARBA00023157"/>
    </source>
</evidence>
<dbReference type="InterPro" id="IPR001579">
    <property type="entry name" value="Glyco_hydro_18_chit_AS"/>
</dbReference>
<dbReference type="SUPFAM" id="SSF54556">
    <property type="entry name" value="Chitinase insertion domain"/>
    <property type="match status" value="1"/>
</dbReference>
<protein>
    <submittedName>
        <fullName evidence="11">Chitinase-3-like protein 1</fullName>
    </submittedName>
</protein>
<keyword evidence="2" id="KW-0147">Chitin-binding</keyword>
<dbReference type="AlphaFoldDB" id="A0A8B7NSX5"/>
<dbReference type="GO" id="GO:0006032">
    <property type="term" value="P:chitin catabolic process"/>
    <property type="evidence" value="ECO:0007669"/>
    <property type="project" value="UniProtKB-ARBA"/>
</dbReference>
<keyword evidence="4" id="KW-1015">Disulfide bond</keyword>
<evidence type="ECO:0000256" key="5">
    <source>
        <dbReference type="ARBA" id="ARBA00023295"/>
    </source>
</evidence>
<dbReference type="SUPFAM" id="SSF57625">
    <property type="entry name" value="Invertebrate chitin-binding proteins"/>
    <property type="match status" value="1"/>
</dbReference>
<proteinExistence type="inferred from homology"/>
<dbReference type="InterPro" id="IPR050314">
    <property type="entry name" value="Glycosyl_Hydrlase_18"/>
</dbReference>
<feature type="signal peptide" evidence="7">
    <location>
        <begin position="1"/>
        <end position="19"/>
    </location>
</feature>
<dbReference type="Gene3D" id="2.170.140.10">
    <property type="entry name" value="Chitin binding domain"/>
    <property type="match status" value="1"/>
</dbReference>
<dbReference type="InterPro" id="IPR011583">
    <property type="entry name" value="Chitinase_II/V-like_cat"/>
</dbReference>
<evidence type="ECO:0000259" key="8">
    <source>
        <dbReference type="PROSITE" id="PS50940"/>
    </source>
</evidence>
<dbReference type="InterPro" id="IPR001223">
    <property type="entry name" value="Glyco_hydro18_cat"/>
</dbReference>
<keyword evidence="7" id="KW-0732">Signal</keyword>
<dbReference type="OrthoDB" id="73875at2759"/>
<reference evidence="11" key="1">
    <citation type="submission" date="2025-08" db="UniProtKB">
        <authorList>
            <consortium name="RefSeq"/>
        </authorList>
    </citation>
    <scope>IDENTIFICATION</scope>
    <source>
        <tissue evidence="11">Whole organism</tissue>
    </source>
</reference>
<dbReference type="SUPFAM" id="SSF51445">
    <property type="entry name" value="(Trans)glycosidases"/>
    <property type="match status" value="1"/>
</dbReference>
<evidence type="ECO:0000259" key="9">
    <source>
        <dbReference type="PROSITE" id="PS51910"/>
    </source>
</evidence>
<keyword evidence="10" id="KW-1185">Reference proteome</keyword>
<dbReference type="CDD" id="cd02872">
    <property type="entry name" value="GH18_chitolectin_chitotriosidase"/>
    <property type="match status" value="1"/>
</dbReference>
<dbReference type="PROSITE" id="PS50940">
    <property type="entry name" value="CHIT_BIND_II"/>
    <property type="match status" value="1"/>
</dbReference>
<dbReference type="Gene3D" id="3.20.20.80">
    <property type="entry name" value="Glycosidases"/>
    <property type="match status" value="1"/>
</dbReference>
<feature type="domain" description="GH18" evidence="9">
    <location>
        <begin position="19"/>
        <end position="391"/>
    </location>
</feature>
<feature type="domain" description="Chitin-binding type-2" evidence="8">
    <location>
        <begin position="415"/>
        <end position="472"/>
    </location>
</feature>
<dbReference type="PROSITE" id="PS01095">
    <property type="entry name" value="GH18_1"/>
    <property type="match status" value="1"/>
</dbReference>
<dbReference type="GO" id="GO:0004568">
    <property type="term" value="F:chitinase activity"/>
    <property type="evidence" value="ECO:0007669"/>
    <property type="project" value="UniProtKB-ARBA"/>
</dbReference>
<dbReference type="Pfam" id="PF01607">
    <property type="entry name" value="CBM_14"/>
    <property type="match status" value="1"/>
</dbReference>
<dbReference type="InterPro" id="IPR036508">
    <property type="entry name" value="Chitin-bd_dom_sf"/>
</dbReference>
<keyword evidence="3 6" id="KW-0378">Hydrolase</keyword>
<dbReference type="RefSeq" id="XP_018016812.1">
    <property type="nucleotide sequence ID" value="XM_018161323.2"/>
</dbReference>
<evidence type="ECO:0000313" key="10">
    <source>
        <dbReference type="Proteomes" id="UP000694843"/>
    </source>
</evidence>
<dbReference type="SMART" id="SM00494">
    <property type="entry name" value="ChtBD2"/>
    <property type="match status" value="1"/>
</dbReference>
<evidence type="ECO:0000256" key="6">
    <source>
        <dbReference type="RuleBase" id="RU000489"/>
    </source>
</evidence>
<evidence type="ECO:0000256" key="2">
    <source>
        <dbReference type="ARBA" id="ARBA00022669"/>
    </source>
</evidence>
<sequence>MKYAALAALLVLTATLTEGAVVCYYSSWSTYREGNGKFEIEDIDPFLCTHAVYAFATLGDLNRITWADRYNDLCGETRNCGYQRFTALKSLNPNLKTLISIGGWNDGSIKFSNMAGSALSRSIFVNSVVNFLETHNFDGLDMDWEYPTLRGGVPEDKENYAILLEELAAALGSAGYLLTATVSSNKEVIDAAYNVPRVSAAVDAIHVMSFDFHGPWDNATHHHTILYPYPGDVDNNAYLNVDFAINYWLDQGAAPSKLVMGTATFGRTWTLDSSSNTGMRAPASQPGIAGPYTQSPGSLGYNELCERNLNSPWVVVNEPDMNEPYAYDLSLDNIWASFDDSASLVNKASYALAKNLAGVAAWSIDTDDFSGACGSGPFPLIQTIKNTFTGMKSPQHKRLAKPRLPRFVAPKSSATDHCQQPGNNPEPTDCTIYYKCDLEGGVYTEEIGYCPEDTLFNPKSLVCDRRFAVCAFGGDVCPNDCRV</sequence>
<accession>A0A8B7NSX5</accession>
<evidence type="ECO:0000256" key="3">
    <source>
        <dbReference type="ARBA" id="ARBA00022801"/>
    </source>
</evidence>
<dbReference type="GO" id="GO:0005975">
    <property type="term" value="P:carbohydrate metabolic process"/>
    <property type="evidence" value="ECO:0007669"/>
    <property type="project" value="InterPro"/>
</dbReference>
<dbReference type="KEGG" id="hazt:108673483"/>
<name>A0A8B7NSX5_HYAAZ</name>
<organism evidence="10 11">
    <name type="scientific">Hyalella azteca</name>
    <name type="common">Amphipod</name>
    <dbReference type="NCBI Taxonomy" id="294128"/>
    <lineage>
        <taxon>Eukaryota</taxon>
        <taxon>Metazoa</taxon>
        <taxon>Ecdysozoa</taxon>
        <taxon>Arthropoda</taxon>
        <taxon>Crustacea</taxon>
        <taxon>Multicrustacea</taxon>
        <taxon>Malacostraca</taxon>
        <taxon>Eumalacostraca</taxon>
        <taxon>Peracarida</taxon>
        <taxon>Amphipoda</taxon>
        <taxon>Senticaudata</taxon>
        <taxon>Talitrida</taxon>
        <taxon>Talitroidea</taxon>
        <taxon>Hyalellidae</taxon>
        <taxon>Hyalella</taxon>
    </lineage>
</organism>
<dbReference type="OMA" id="ACSADAY"/>
<dbReference type="InterPro" id="IPR002557">
    <property type="entry name" value="Chitin-bd_dom"/>
</dbReference>
<dbReference type="SMART" id="SM00636">
    <property type="entry name" value="Glyco_18"/>
    <property type="match status" value="1"/>
</dbReference>
<dbReference type="PROSITE" id="PS51910">
    <property type="entry name" value="GH18_2"/>
    <property type="match status" value="1"/>
</dbReference>
<dbReference type="Gene3D" id="3.10.50.10">
    <property type="match status" value="1"/>
</dbReference>
<evidence type="ECO:0000256" key="1">
    <source>
        <dbReference type="ARBA" id="ARBA00009121"/>
    </source>
</evidence>
<keyword evidence="5 6" id="KW-0326">Glycosidase</keyword>
<dbReference type="GO" id="GO:0005576">
    <property type="term" value="C:extracellular region"/>
    <property type="evidence" value="ECO:0007669"/>
    <property type="project" value="InterPro"/>
</dbReference>
<dbReference type="PANTHER" id="PTHR11177">
    <property type="entry name" value="CHITINASE"/>
    <property type="match status" value="1"/>
</dbReference>
<evidence type="ECO:0000256" key="7">
    <source>
        <dbReference type="SAM" id="SignalP"/>
    </source>
</evidence>
<evidence type="ECO:0000313" key="11">
    <source>
        <dbReference type="RefSeq" id="XP_018016812.1"/>
    </source>
</evidence>
<dbReference type="Pfam" id="PF00704">
    <property type="entry name" value="Glyco_hydro_18"/>
    <property type="match status" value="1"/>
</dbReference>
<dbReference type="GeneID" id="108673483"/>
<comment type="similarity">
    <text evidence="1">Belongs to the glycosyl hydrolase 18 family. Chitinase class II subfamily.</text>
</comment>
<dbReference type="InterPro" id="IPR029070">
    <property type="entry name" value="Chitinase_insertion_sf"/>
</dbReference>
<dbReference type="InterPro" id="IPR017853">
    <property type="entry name" value="GH"/>
</dbReference>
<dbReference type="Proteomes" id="UP000694843">
    <property type="component" value="Unplaced"/>
</dbReference>
<dbReference type="GO" id="GO:0008061">
    <property type="term" value="F:chitin binding"/>
    <property type="evidence" value="ECO:0007669"/>
    <property type="project" value="UniProtKB-KW"/>
</dbReference>
<feature type="chain" id="PRO_5034794112" evidence="7">
    <location>
        <begin position="20"/>
        <end position="483"/>
    </location>
</feature>
<gene>
    <name evidence="11" type="primary">LOC108673483</name>
</gene>